<proteinExistence type="predicted"/>
<gene>
    <name evidence="1" type="ORF">KUDE01_019563</name>
</gene>
<evidence type="ECO:0000313" key="1">
    <source>
        <dbReference type="EMBL" id="KAK1894104.1"/>
    </source>
</evidence>
<dbReference type="EMBL" id="JASDAP010000011">
    <property type="protein sequence ID" value="KAK1894104.1"/>
    <property type="molecule type" value="Genomic_DNA"/>
</dbReference>
<comment type="caution">
    <text evidence="1">The sequence shown here is derived from an EMBL/GenBank/DDBJ whole genome shotgun (WGS) entry which is preliminary data.</text>
</comment>
<protein>
    <submittedName>
        <fullName evidence="1">Protein CHROMOSOME TRANSMISSION FIDELITY 7</fullName>
    </submittedName>
</protein>
<keyword evidence="2" id="KW-1185">Reference proteome</keyword>
<organism evidence="1 2">
    <name type="scientific">Dissostichus eleginoides</name>
    <name type="common">Patagonian toothfish</name>
    <name type="synonym">Dissostichus amissus</name>
    <dbReference type="NCBI Taxonomy" id="100907"/>
    <lineage>
        <taxon>Eukaryota</taxon>
        <taxon>Metazoa</taxon>
        <taxon>Chordata</taxon>
        <taxon>Craniata</taxon>
        <taxon>Vertebrata</taxon>
        <taxon>Euteleostomi</taxon>
        <taxon>Actinopterygii</taxon>
        <taxon>Neopterygii</taxon>
        <taxon>Teleostei</taxon>
        <taxon>Neoteleostei</taxon>
        <taxon>Acanthomorphata</taxon>
        <taxon>Eupercaria</taxon>
        <taxon>Perciformes</taxon>
        <taxon>Notothenioidei</taxon>
        <taxon>Nototheniidae</taxon>
        <taxon>Dissostichus</taxon>
    </lineage>
</organism>
<name>A0AAD9C630_DISEL</name>
<sequence length="93" mass="10664">MLHNTRPRERQRKRRMNDIIDFSFQWIWVQLDGSSSAIRNHSGLQAYTHTNIHTGPADFIVHLASKALPPFTLHGSGSLGESPWQPIHSDYVM</sequence>
<dbReference type="Proteomes" id="UP001228049">
    <property type="component" value="Unassembled WGS sequence"/>
</dbReference>
<reference evidence="1" key="1">
    <citation type="submission" date="2023-04" db="EMBL/GenBank/DDBJ databases">
        <title>Chromosome-level genome of Chaenocephalus aceratus.</title>
        <authorList>
            <person name="Park H."/>
        </authorList>
    </citation>
    <scope>NUCLEOTIDE SEQUENCE</scope>
    <source>
        <strain evidence="1">DE</strain>
        <tissue evidence="1">Muscle</tissue>
    </source>
</reference>
<accession>A0AAD9C630</accession>
<dbReference type="AlphaFoldDB" id="A0AAD9C630"/>
<evidence type="ECO:0000313" key="2">
    <source>
        <dbReference type="Proteomes" id="UP001228049"/>
    </source>
</evidence>